<dbReference type="InterPro" id="IPR033390">
    <property type="entry name" value="Rv2179c-like"/>
</dbReference>
<dbReference type="InterPro" id="IPR012337">
    <property type="entry name" value="RNaseH-like_sf"/>
</dbReference>
<dbReference type="InterPro" id="IPR036397">
    <property type="entry name" value="RNaseH_sf"/>
</dbReference>
<protein>
    <submittedName>
        <fullName evidence="2">Gp101</fullName>
    </submittedName>
</protein>
<dbReference type="EMBL" id="AAWS01000025">
    <property type="protein sequence ID" value="EAY27210.1"/>
    <property type="molecule type" value="Genomic_DNA"/>
</dbReference>
<organism evidence="2 3">
    <name type="scientific">Microscilla marina ATCC 23134</name>
    <dbReference type="NCBI Taxonomy" id="313606"/>
    <lineage>
        <taxon>Bacteria</taxon>
        <taxon>Pseudomonadati</taxon>
        <taxon>Bacteroidota</taxon>
        <taxon>Cytophagia</taxon>
        <taxon>Cytophagales</taxon>
        <taxon>Microscillaceae</taxon>
        <taxon>Microscilla</taxon>
    </lineage>
</organism>
<dbReference type="Proteomes" id="UP000004095">
    <property type="component" value="Unassembled WGS sequence"/>
</dbReference>
<dbReference type="Pfam" id="PF16473">
    <property type="entry name" value="Rv2179c-like"/>
    <property type="match status" value="1"/>
</dbReference>
<reference evidence="2 3" key="1">
    <citation type="submission" date="2007-01" db="EMBL/GenBank/DDBJ databases">
        <authorList>
            <person name="Haygood M."/>
            <person name="Podell S."/>
            <person name="Anderson C."/>
            <person name="Hopkinson B."/>
            <person name="Roe K."/>
            <person name="Barbeau K."/>
            <person name="Gaasterland T."/>
            <person name="Ferriera S."/>
            <person name="Johnson J."/>
            <person name="Kravitz S."/>
            <person name="Beeson K."/>
            <person name="Sutton G."/>
            <person name="Rogers Y.-H."/>
            <person name="Friedman R."/>
            <person name="Frazier M."/>
            <person name="Venter J.C."/>
        </authorList>
    </citation>
    <scope>NUCLEOTIDE SEQUENCE [LARGE SCALE GENOMIC DNA]</scope>
    <source>
        <strain evidence="2 3">ATCC 23134</strain>
    </source>
</reference>
<dbReference type="SUPFAM" id="SSF53098">
    <property type="entry name" value="Ribonuclease H-like"/>
    <property type="match status" value="1"/>
</dbReference>
<dbReference type="GO" id="GO:0003676">
    <property type="term" value="F:nucleic acid binding"/>
    <property type="evidence" value="ECO:0007669"/>
    <property type="project" value="InterPro"/>
</dbReference>
<dbReference type="RefSeq" id="WP_002699870.1">
    <property type="nucleotide sequence ID" value="NZ_AAWS01000025.1"/>
</dbReference>
<feature type="domain" description="3'-5' exoribonuclease Rv2179c-like" evidence="1">
    <location>
        <begin position="8"/>
        <end position="154"/>
    </location>
</feature>
<keyword evidence="3" id="KW-1185">Reference proteome</keyword>
<comment type="caution">
    <text evidence="2">The sequence shown here is derived from an EMBL/GenBank/DDBJ whole genome shotgun (WGS) entry which is preliminary data.</text>
</comment>
<dbReference type="AlphaFoldDB" id="A1ZQQ5"/>
<gene>
    <name evidence="2" type="ORF">M23134_06520</name>
</gene>
<dbReference type="OrthoDB" id="4640719at2"/>
<sequence length="165" mass="19540">MKDDRVKVYFDTEFIAKPFHLELISIGMVREDGKTYYAISSEFDPNNAKPWVKENVIALLEPEITPKAIAQIREEILLFLAHRTPEFWAYYASFDWVIFSWIMQDMNAMPAHYPKYCNDLRQEIARLKFPKNEIPRAHNKHNALNDALWNQQLHQLLIDFEQGRG</sequence>
<dbReference type="eggNOG" id="ENOG5032SJD">
    <property type="taxonomic scope" value="Bacteria"/>
</dbReference>
<evidence type="ECO:0000313" key="2">
    <source>
        <dbReference type="EMBL" id="EAY27210.1"/>
    </source>
</evidence>
<dbReference type="Gene3D" id="3.30.420.10">
    <property type="entry name" value="Ribonuclease H-like superfamily/Ribonuclease H"/>
    <property type="match status" value="1"/>
</dbReference>
<evidence type="ECO:0000259" key="1">
    <source>
        <dbReference type="Pfam" id="PF16473"/>
    </source>
</evidence>
<name>A1ZQQ5_MICM2</name>
<evidence type="ECO:0000313" key="3">
    <source>
        <dbReference type="Proteomes" id="UP000004095"/>
    </source>
</evidence>
<accession>A1ZQQ5</accession>
<proteinExistence type="predicted"/>